<dbReference type="AlphaFoldDB" id="A0A1F4VZ03"/>
<comment type="caution">
    <text evidence="1">The sequence shown here is derived from an EMBL/GenBank/DDBJ whole genome shotgun (WGS) entry which is preliminary data.</text>
</comment>
<evidence type="ECO:0000313" key="1">
    <source>
        <dbReference type="EMBL" id="OGC62330.1"/>
    </source>
</evidence>
<dbReference type="Gene3D" id="1.10.10.60">
    <property type="entry name" value="Homeodomain-like"/>
    <property type="match status" value="1"/>
</dbReference>
<reference evidence="1 2" key="1">
    <citation type="journal article" date="2016" name="Nat. Commun.">
        <title>Thousands of microbial genomes shed light on interconnected biogeochemical processes in an aquifer system.</title>
        <authorList>
            <person name="Anantharaman K."/>
            <person name="Brown C.T."/>
            <person name="Hug L.A."/>
            <person name="Sharon I."/>
            <person name="Castelle C.J."/>
            <person name="Probst A.J."/>
            <person name="Thomas B.C."/>
            <person name="Singh A."/>
            <person name="Wilkins M.J."/>
            <person name="Karaoz U."/>
            <person name="Brodie E.L."/>
            <person name="Williams K.H."/>
            <person name="Hubbard S.S."/>
            <person name="Banfield J.F."/>
        </authorList>
    </citation>
    <scope>NUCLEOTIDE SEQUENCE [LARGE SCALE GENOMIC DNA]</scope>
</reference>
<dbReference type="InterPro" id="IPR009057">
    <property type="entry name" value="Homeodomain-like_sf"/>
</dbReference>
<name>A0A1F4VZ03_UNCKA</name>
<evidence type="ECO:0000313" key="2">
    <source>
        <dbReference type="Proteomes" id="UP000176614"/>
    </source>
</evidence>
<dbReference type="SUPFAM" id="SSF46689">
    <property type="entry name" value="Homeodomain-like"/>
    <property type="match status" value="1"/>
</dbReference>
<gene>
    <name evidence="1" type="ORF">A2264_02070</name>
</gene>
<organism evidence="1 2">
    <name type="scientific">candidate division WWE3 bacterium RIFOXYA2_FULL_46_9</name>
    <dbReference type="NCBI Taxonomy" id="1802636"/>
    <lineage>
        <taxon>Bacteria</taxon>
        <taxon>Katanobacteria</taxon>
    </lineage>
</organism>
<accession>A0A1F4VZ03</accession>
<protein>
    <submittedName>
        <fullName evidence="1">Uncharacterized protein</fullName>
    </submittedName>
</protein>
<dbReference type="Proteomes" id="UP000176614">
    <property type="component" value="Unassembled WGS sequence"/>
</dbReference>
<dbReference type="EMBL" id="MEVT01000021">
    <property type="protein sequence ID" value="OGC62330.1"/>
    <property type="molecule type" value="Genomic_DNA"/>
</dbReference>
<proteinExistence type="predicted"/>
<sequence>MENIEIKQKFVELRAKGNSFQKIADELGVTKQTLINWSKDLQTDIRNMKALELDSLLTKYKMTQECQIELYGELLEKITAEVKSRSLQDLSTDKLFSAYFKLFENIMNTKRTITLEKESVWEIEPQKTLWTT</sequence>